<dbReference type="Gene3D" id="1.25.40.20">
    <property type="entry name" value="Ankyrin repeat-containing domain"/>
    <property type="match status" value="1"/>
</dbReference>
<evidence type="ECO:0000313" key="8">
    <source>
        <dbReference type="Proteomes" id="UP000193144"/>
    </source>
</evidence>
<feature type="domain" description="ZZ-type" evidence="6">
    <location>
        <begin position="164"/>
        <end position="208"/>
    </location>
</feature>
<dbReference type="GO" id="GO:0008270">
    <property type="term" value="F:zinc ion binding"/>
    <property type="evidence" value="ECO:0007669"/>
    <property type="project" value="UniProtKB-KW"/>
</dbReference>
<evidence type="ECO:0000259" key="6">
    <source>
        <dbReference type="SMART" id="SM00291"/>
    </source>
</evidence>
<dbReference type="SUPFAM" id="SSF57850">
    <property type="entry name" value="RING/U-box"/>
    <property type="match status" value="1"/>
</dbReference>
<dbReference type="EMBL" id="MCFA01000082">
    <property type="protein sequence ID" value="ORY09761.1"/>
    <property type="molecule type" value="Genomic_DNA"/>
</dbReference>
<dbReference type="Pfam" id="PF12796">
    <property type="entry name" value="Ank_2"/>
    <property type="match status" value="1"/>
</dbReference>
<dbReference type="Gene3D" id="3.30.60.90">
    <property type="match status" value="1"/>
</dbReference>
<evidence type="ECO:0000256" key="2">
    <source>
        <dbReference type="ARBA" id="ARBA00022737"/>
    </source>
</evidence>
<dbReference type="SMART" id="SM00248">
    <property type="entry name" value="ANK"/>
    <property type="match status" value="2"/>
</dbReference>
<dbReference type="OrthoDB" id="20872at2759"/>
<proteinExistence type="predicted"/>
<reference evidence="7 8" key="1">
    <citation type="submission" date="2016-07" db="EMBL/GenBank/DDBJ databases">
        <title>Pervasive Adenine N6-methylation of Active Genes in Fungi.</title>
        <authorList>
            <consortium name="DOE Joint Genome Institute"/>
            <person name="Mondo S.J."/>
            <person name="Dannebaum R.O."/>
            <person name="Kuo R.C."/>
            <person name="Labutti K."/>
            <person name="Haridas S."/>
            <person name="Kuo A."/>
            <person name="Salamov A."/>
            <person name="Ahrendt S.R."/>
            <person name="Lipzen A."/>
            <person name="Sullivan W."/>
            <person name="Andreopoulos W.B."/>
            <person name="Clum A."/>
            <person name="Lindquist E."/>
            <person name="Daum C."/>
            <person name="Ramamoorthy G.K."/>
            <person name="Gryganskyi A."/>
            <person name="Culley D."/>
            <person name="Magnuson J.K."/>
            <person name="James T.Y."/>
            <person name="O'Malley M.A."/>
            <person name="Stajich J.E."/>
            <person name="Spatafora J.W."/>
            <person name="Visel A."/>
            <person name="Grigoriev I.V."/>
        </authorList>
    </citation>
    <scope>NUCLEOTIDE SEQUENCE [LARGE SCALE GENOMIC DNA]</scope>
    <source>
        <strain evidence="7 8">CBS 115471</strain>
    </source>
</reference>
<evidence type="ECO:0000256" key="3">
    <source>
        <dbReference type="ARBA" id="ARBA00022771"/>
    </source>
</evidence>
<dbReference type="PANTHER" id="PTHR24198">
    <property type="entry name" value="ANKYRIN REPEAT AND PROTEIN KINASE DOMAIN-CONTAINING PROTEIN"/>
    <property type="match status" value="1"/>
</dbReference>
<keyword evidence="1" id="KW-0479">Metal-binding</keyword>
<dbReference type="InterPro" id="IPR043145">
    <property type="entry name" value="Znf_ZZ_sf"/>
</dbReference>
<keyword evidence="5" id="KW-0040">ANK repeat</keyword>
<dbReference type="PANTHER" id="PTHR24198:SF165">
    <property type="entry name" value="ANKYRIN REPEAT-CONTAINING PROTEIN-RELATED"/>
    <property type="match status" value="1"/>
</dbReference>
<dbReference type="InterPro" id="IPR036770">
    <property type="entry name" value="Ankyrin_rpt-contain_sf"/>
</dbReference>
<keyword evidence="8" id="KW-1185">Reference proteome</keyword>
<dbReference type="SUPFAM" id="SSF48403">
    <property type="entry name" value="Ankyrin repeat"/>
    <property type="match status" value="1"/>
</dbReference>
<comment type="caution">
    <text evidence="7">The sequence shown here is derived from an EMBL/GenBank/DDBJ whole genome shotgun (WGS) entry which is preliminary data.</text>
</comment>
<dbReference type="AlphaFoldDB" id="A0A1Y1ZHN3"/>
<keyword evidence="3" id="KW-0863">Zinc-finger</keyword>
<sequence length="251" mass="28126">MHIAVLYGNVDAVRYLRSLVLSFDSRDNRGWSVLHFAAANNRLEVLETVLEHLEGVKCDENTWTPLHLACKSSGPRALDLLLGAGFKPTTVQTEHPLRQWSLYDVAYVHGNGALISPDGEALHDILQTTKDTLVTKNLDCIPHHESDAFCHDLGIDLQRYKSLTYHGLACNGCEHNICGPAYKCTICPDFDYCFMCRFTAEKTHEHSSWKITMDTIGGDYLAMESKLVKFKATSSKTRTANLVLPCIPSRR</sequence>
<gene>
    <name evidence="7" type="ORF">BCR34DRAFT_366015</name>
</gene>
<accession>A0A1Y1ZHN3</accession>
<dbReference type="InterPro" id="IPR000433">
    <property type="entry name" value="Znf_ZZ"/>
</dbReference>
<dbReference type="STRING" id="1231657.A0A1Y1ZHN3"/>
<dbReference type="Proteomes" id="UP000193144">
    <property type="component" value="Unassembled WGS sequence"/>
</dbReference>
<dbReference type="Pfam" id="PF00569">
    <property type="entry name" value="ZZ"/>
    <property type="match status" value="1"/>
</dbReference>
<protein>
    <recommendedName>
        <fullName evidence="6">ZZ-type domain-containing protein</fullName>
    </recommendedName>
</protein>
<evidence type="ECO:0000256" key="1">
    <source>
        <dbReference type="ARBA" id="ARBA00022723"/>
    </source>
</evidence>
<evidence type="ECO:0000256" key="5">
    <source>
        <dbReference type="ARBA" id="ARBA00023043"/>
    </source>
</evidence>
<keyword evidence="4" id="KW-0862">Zinc</keyword>
<organism evidence="7 8">
    <name type="scientific">Clohesyomyces aquaticus</name>
    <dbReference type="NCBI Taxonomy" id="1231657"/>
    <lineage>
        <taxon>Eukaryota</taxon>
        <taxon>Fungi</taxon>
        <taxon>Dikarya</taxon>
        <taxon>Ascomycota</taxon>
        <taxon>Pezizomycotina</taxon>
        <taxon>Dothideomycetes</taxon>
        <taxon>Pleosporomycetidae</taxon>
        <taxon>Pleosporales</taxon>
        <taxon>Lindgomycetaceae</taxon>
        <taxon>Clohesyomyces</taxon>
    </lineage>
</organism>
<keyword evidence="2" id="KW-0677">Repeat</keyword>
<evidence type="ECO:0000313" key="7">
    <source>
        <dbReference type="EMBL" id="ORY09761.1"/>
    </source>
</evidence>
<dbReference type="SMART" id="SM00291">
    <property type="entry name" value="ZnF_ZZ"/>
    <property type="match status" value="1"/>
</dbReference>
<evidence type="ECO:0000256" key="4">
    <source>
        <dbReference type="ARBA" id="ARBA00022833"/>
    </source>
</evidence>
<dbReference type="InterPro" id="IPR002110">
    <property type="entry name" value="Ankyrin_rpt"/>
</dbReference>
<name>A0A1Y1ZHN3_9PLEO</name>